<accession>A0A196S5F7</accession>
<dbReference type="InterPro" id="IPR020672">
    <property type="entry name" value="Ribose5P_isomerase_typA_subgr"/>
</dbReference>
<dbReference type="Pfam" id="PF06026">
    <property type="entry name" value="Rib_5-P_isom_A"/>
    <property type="match status" value="1"/>
</dbReference>
<organism evidence="6 8">
    <name type="scientific">Blastocystis sp. subtype 1 (strain ATCC 50177 / NandII)</name>
    <dbReference type="NCBI Taxonomy" id="478820"/>
    <lineage>
        <taxon>Eukaryota</taxon>
        <taxon>Sar</taxon>
        <taxon>Stramenopiles</taxon>
        <taxon>Bigyra</taxon>
        <taxon>Opalozoa</taxon>
        <taxon>Opalinata</taxon>
        <taxon>Blastocystidae</taxon>
        <taxon>Blastocystis</taxon>
    </lineage>
</organism>
<gene>
    <name evidence="7" type="ORF">AV274_1516</name>
    <name evidence="6" type="ORF">AV274_5948</name>
</gene>
<reference evidence="6 8" key="1">
    <citation type="submission" date="2016-05" db="EMBL/GenBank/DDBJ databases">
        <title>Nuclear genome of Blastocystis sp. subtype 1 NandII.</title>
        <authorList>
            <person name="Gentekaki E."/>
            <person name="Curtis B."/>
            <person name="Stairs C."/>
            <person name="Eme L."/>
            <person name="Herman E."/>
            <person name="Klimes V."/>
            <person name="Arias M.C."/>
            <person name="Elias M."/>
            <person name="Hilliou F."/>
            <person name="Klute M."/>
            <person name="Malik S.-B."/>
            <person name="Pightling A."/>
            <person name="Rachubinski R."/>
            <person name="Salas D."/>
            <person name="Schlacht A."/>
            <person name="Suga H."/>
            <person name="Archibald J."/>
            <person name="Ball S.G."/>
            <person name="Clark G."/>
            <person name="Dacks J."/>
            <person name="Van Der Giezen M."/>
            <person name="Tsaousis A."/>
            <person name="Roger A."/>
        </authorList>
    </citation>
    <scope>NUCLEOTIDE SEQUENCE [LARGE SCALE GENOMIC DNA]</scope>
    <source>
        <strain evidence="8">ATCC 50177 / NandII</strain>
        <strain evidence="6">NandII</strain>
    </source>
</reference>
<keyword evidence="5 6" id="KW-0413">Isomerase</keyword>
<keyword evidence="8" id="KW-1185">Reference proteome</keyword>
<dbReference type="NCBIfam" id="NF001924">
    <property type="entry name" value="PRK00702.1"/>
    <property type="match status" value="1"/>
</dbReference>
<dbReference type="Proteomes" id="UP000078348">
    <property type="component" value="Unassembled WGS sequence"/>
</dbReference>
<proteinExistence type="inferred from homology"/>
<dbReference type="UniPathway" id="UPA00115">
    <property type="reaction ID" value="UER00412"/>
</dbReference>
<dbReference type="AlphaFoldDB" id="A0A196S5F7"/>
<comment type="catalytic activity">
    <reaction evidence="1">
        <text>aldehydo-D-ribose 5-phosphate = D-ribulose 5-phosphate</text>
        <dbReference type="Rhea" id="RHEA:14657"/>
        <dbReference type="ChEBI" id="CHEBI:58121"/>
        <dbReference type="ChEBI" id="CHEBI:58273"/>
        <dbReference type="EC" id="5.3.1.6"/>
    </reaction>
</comment>
<dbReference type="SUPFAM" id="SSF100950">
    <property type="entry name" value="NagB/RpiA/CoA transferase-like"/>
    <property type="match status" value="1"/>
</dbReference>
<dbReference type="NCBIfam" id="TIGR00021">
    <property type="entry name" value="rpiA"/>
    <property type="match status" value="1"/>
</dbReference>
<dbReference type="EMBL" id="LXWW01000549">
    <property type="protein sequence ID" value="OAO12325.1"/>
    <property type="molecule type" value="Genomic_DNA"/>
</dbReference>
<dbReference type="CDD" id="cd01398">
    <property type="entry name" value="RPI_A"/>
    <property type="match status" value="1"/>
</dbReference>
<dbReference type="InterPro" id="IPR050262">
    <property type="entry name" value="Ribose-5P_isomerase"/>
</dbReference>
<evidence type="ECO:0000256" key="3">
    <source>
        <dbReference type="ARBA" id="ARBA00008088"/>
    </source>
</evidence>
<evidence type="ECO:0000256" key="4">
    <source>
        <dbReference type="ARBA" id="ARBA00011959"/>
    </source>
</evidence>
<dbReference type="Gene3D" id="3.40.50.1360">
    <property type="match status" value="1"/>
</dbReference>
<name>A0A196S5F7_BLAHN</name>
<dbReference type="OrthoDB" id="1555531at2759"/>
<evidence type="ECO:0000256" key="1">
    <source>
        <dbReference type="ARBA" id="ARBA00001713"/>
    </source>
</evidence>
<dbReference type="PANTHER" id="PTHR43748:SF3">
    <property type="entry name" value="RIBOSE-5-PHOSPHATE ISOMERASE 3, CHLOROPLASTIC-RELATED"/>
    <property type="match status" value="1"/>
</dbReference>
<evidence type="ECO:0000256" key="2">
    <source>
        <dbReference type="ARBA" id="ARBA00004988"/>
    </source>
</evidence>
<comment type="similarity">
    <text evidence="3">Belongs to the ribose 5-phosphate isomerase family.</text>
</comment>
<evidence type="ECO:0000256" key="5">
    <source>
        <dbReference type="ARBA" id="ARBA00023235"/>
    </source>
</evidence>
<dbReference type="InterPro" id="IPR037171">
    <property type="entry name" value="NagB/RpiA_transferase-like"/>
</dbReference>
<evidence type="ECO:0000313" key="6">
    <source>
        <dbReference type="EMBL" id="OAO12325.1"/>
    </source>
</evidence>
<dbReference type="Gene3D" id="3.30.70.260">
    <property type="match status" value="1"/>
</dbReference>
<evidence type="ECO:0000313" key="7">
    <source>
        <dbReference type="EMBL" id="OAO16761.1"/>
    </source>
</evidence>
<comment type="caution">
    <text evidence="6">The sequence shown here is derived from an EMBL/GenBank/DDBJ whole genome shotgun (WGS) entry which is preliminary data.</text>
</comment>
<dbReference type="EC" id="5.3.1.6" evidence="4"/>
<evidence type="ECO:0000313" key="8">
    <source>
        <dbReference type="Proteomes" id="UP000078348"/>
    </source>
</evidence>
<sequence length="231" mass="25067">MSMNELKKQSAVEAVKQIKSGDVVGLGTGSTAYFAVEEVGRLLKEGLLHDIVGVATSIETDTHARALNIPMVSIDEVESIDIAIDGADEVDPDLQLIKGKGAALLREKSTEILTSRFVVIVDESKIVKKLGTKDALPVEIVPFGWKQTQKRLEKYGVPVLRPSKEDPSKPLVTDNGNFIIDLRFPNGIDHPAEMDRAIKQITGVVDHGLFINMATTVIVAAKDGIKVMTKN</sequence>
<comment type="pathway">
    <text evidence="2">Carbohydrate degradation; pentose phosphate pathway; D-ribose 5-phosphate from D-ribulose 5-phosphate (non-oxidative stage): step 1/1.</text>
</comment>
<protein>
    <recommendedName>
        <fullName evidence="4">ribose-5-phosphate isomerase</fullName>
        <ecNumber evidence="4">5.3.1.6</ecNumber>
    </recommendedName>
</protein>
<dbReference type="STRING" id="478820.A0A196S5F7"/>
<dbReference type="SUPFAM" id="SSF75445">
    <property type="entry name" value="D-ribose-5-phosphate isomerase (RpiA), lid domain"/>
    <property type="match status" value="1"/>
</dbReference>
<dbReference type="HAMAP" id="MF_00170">
    <property type="entry name" value="Rib_5P_isom_A"/>
    <property type="match status" value="1"/>
</dbReference>
<dbReference type="FunFam" id="3.40.50.1360:FF:000001">
    <property type="entry name" value="Ribose-5-phosphate isomerase A"/>
    <property type="match status" value="1"/>
</dbReference>
<dbReference type="EMBL" id="LXWW01000063">
    <property type="protein sequence ID" value="OAO16761.1"/>
    <property type="molecule type" value="Genomic_DNA"/>
</dbReference>
<dbReference type="GO" id="GO:0004751">
    <property type="term" value="F:ribose-5-phosphate isomerase activity"/>
    <property type="evidence" value="ECO:0007669"/>
    <property type="project" value="UniProtKB-EC"/>
</dbReference>
<dbReference type="InterPro" id="IPR004788">
    <property type="entry name" value="Ribose5P_isomerase_type_A"/>
</dbReference>
<dbReference type="PANTHER" id="PTHR43748">
    <property type="entry name" value="RIBOSE-5-PHOSPHATE ISOMERASE 3, CHLOROPLASTIC-RELATED"/>
    <property type="match status" value="1"/>
</dbReference>
<dbReference type="GO" id="GO:0009052">
    <property type="term" value="P:pentose-phosphate shunt, non-oxidative branch"/>
    <property type="evidence" value="ECO:0007669"/>
    <property type="project" value="InterPro"/>
</dbReference>